<reference evidence="1" key="1">
    <citation type="journal article" date="2022" name="bioRxiv">
        <title>Sequencing and chromosome-scale assembly of the giantPleurodeles waltlgenome.</title>
        <authorList>
            <person name="Brown T."/>
            <person name="Elewa A."/>
            <person name="Iarovenko S."/>
            <person name="Subramanian E."/>
            <person name="Araus A.J."/>
            <person name="Petzold A."/>
            <person name="Susuki M."/>
            <person name="Suzuki K.-i.T."/>
            <person name="Hayashi T."/>
            <person name="Toyoda A."/>
            <person name="Oliveira C."/>
            <person name="Osipova E."/>
            <person name="Leigh N.D."/>
            <person name="Simon A."/>
            <person name="Yun M.H."/>
        </authorList>
    </citation>
    <scope>NUCLEOTIDE SEQUENCE</scope>
    <source>
        <strain evidence="1">20211129_DDA</strain>
        <tissue evidence="1">Liver</tissue>
    </source>
</reference>
<sequence length="100" mass="11053">MWIRLWQLAEPDCKCVGRRRGHGPGRPAGNAPHAQRALDPINRDTVMATSHGGWREECTAARSGRHLLVECCAAEGRPHPAPLLQGVVLDSVRRRLYQPG</sequence>
<accession>A0AAV7LNJ5</accession>
<dbReference type="EMBL" id="JANPWB010000015">
    <property type="protein sequence ID" value="KAJ1093126.1"/>
    <property type="molecule type" value="Genomic_DNA"/>
</dbReference>
<name>A0AAV7LNJ5_PLEWA</name>
<keyword evidence="2" id="KW-1185">Reference proteome</keyword>
<evidence type="ECO:0000313" key="2">
    <source>
        <dbReference type="Proteomes" id="UP001066276"/>
    </source>
</evidence>
<evidence type="ECO:0000313" key="1">
    <source>
        <dbReference type="EMBL" id="KAJ1093126.1"/>
    </source>
</evidence>
<comment type="caution">
    <text evidence="1">The sequence shown here is derived from an EMBL/GenBank/DDBJ whole genome shotgun (WGS) entry which is preliminary data.</text>
</comment>
<dbReference type="AlphaFoldDB" id="A0AAV7LNJ5"/>
<proteinExistence type="predicted"/>
<protein>
    <submittedName>
        <fullName evidence="1">Uncharacterized protein</fullName>
    </submittedName>
</protein>
<organism evidence="1 2">
    <name type="scientific">Pleurodeles waltl</name>
    <name type="common">Iberian ribbed newt</name>
    <dbReference type="NCBI Taxonomy" id="8319"/>
    <lineage>
        <taxon>Eukaryota</taxon>
        <taxon>Metazoa</taxon>
        <taxon>Chordata</taxon>
        <taxon>Craniata</taxon>
        <taxon>Vertebrata</taxon>
        <taxon>Euteleostomi</taxon>
        <taxon>Amphibia</taxon>
        <taxon>Batrachia</taxon>
        <taxon>Caudata</taxon>
        <taxon>Salamandroidea</taxon>
        <taxon>Salamandridae</taxon>
        <taxon>Pleurodelinae</taxon>
        <taxon>Pleurodeles</taxon>
    </lineage>
</organism>
<gene>
    <name evidence="1" type="ORF">NDU88_006235</name>
</gene>
<dbReference type="Proteomes" id="UP001066276">
    <property type="component" value="Chromosome 11"/>
</dbReference>